<keyword evidence="3" id="KW-1015">Disulfide bond</keyword>
<reference evidence="6 7" key="1">
    <citation type="submission" date="2019-01" db="EMBL/GenBank/DDBJ databases">
        <title>Hymenobacter humicola sp. nov., isolated from soils in Antarctica.</title>
        <authorList>
            <person name="Sedlacek I."/>
            <person name="Holochova P."/>
            <person name="Kralova S."/>
            <person name="Pantucek R."/>
            <person name="Stankova E."/>
            <person name="Vrbovska V."/>
            <person name="Kristofova L."/>
            <person name="Svec P."/>
            <person name="Busse H.-J."/>
        </authorList>
    </citation>
    <scope>NUCLEOTIDE SEQUENCE [LARGE SCALE GENOMIC DNA]</scope>
    <source>
        <strain evidence="6 7">CCM 8852</strain>
    </source>
</reference>
<comment type="caution">
    <text evidence="6">The sequence shown here is derived from an EMBL/GenBank/DDBJ whole genome shotgun (WGS) entry which is preliminary data.</text>
</comment>
<keyword evidence="7" id="KW-1185">Reference proteome</keyword>
<evidence type="ECO:0000256" key="2">
    <source>
        <dbReference type="ARBA" id="ARBA00022748"/>
    </source>
</evidence>
<sequence length="208" mass="22324">MASLPFECASAVTCPEAGESASAKPVYYPLLPTFPLMRGFCFGLLFLLLSGGCQRLGAPAEPGAATANRQDTRPPAPDFTLPTAAGDSLTLSSRRGSFVLLDFRAADCADCRAENANLRKMYGQFRSRGLAIVSVWANSDPAEWRRAVAADSLAWPQVLDRPANPVAQAYAVDARPATVLLDPHGHELARNLHGRDLGQKIAEYIPLD</sequence>
<feature type="domain" description="Thioredoxin" evidence="5">
    <location>
        <begin position="70"/>
        <end position="208"/>
    </location>
</feature>
<protein>
    <submittedName>
        <fullName evidence="6">TlpA family protein disulfide reductase</fullName>
    </submittedName>
</protein>
<dbReference type="CDD" id="cd02966">
    <property type="entry name" value="TlpA_like_family"/>
    <property type="match status" value="1"/>
</dbReference>
<dbReference type="GO" id="GO:0030313">
    <property type="term" value="C:cell envelope"/>
    <property type="evidence" value="ECO:0007669"/>
    <property type="project" value="UniProtKB-SubCell"/>
</dbReference>
<name>A0A418QLL0_9BACT</name>
<dbReference type="GO" id="GO:0016209">
    <property type="term" value="F:antioxidant activity"/>
    <property type="evidence" value="ECO:0007669"/>
    <property type="project" value="InterPro"/>
</dbReference>
<dbReference type="PROSITE" id="PS51352">
    <property type="entry name" value="THIOREDOXIN_2"/>
    <property type="match status" value="1"/>
</dbReference>
<organism evidence="6 7">
    <name type="scientific">Hymenobacter rubripertinctus</name>
    <dbReference type="NCBI Taxonomy" id="2029981"/>
    <lineage>
        <taxon>Bacteria</taxon>
        <taxon>Pseudomonadati</taxon>
        <taxon>Bacteroidota</taxon>
        <taxon>Cytophagia</taxon>
        <taxon>Cytophagales</taxon>
        <taxon>Hymenobacteraceae</taxon>
        <taxon>Hymenobacter</taxon>
    </lineage>
</organism>
<dbReference type="OrthoDB" id="6399635at2"/>
<evidence type="ECO:0000256" key="3">
    <source>
        <dbReference type="ARBA" id="ARBA00023157"/>
    </source>
</evidence>
<evidence type="ECO:0000256" key="1">
    <source>
        <dbReference type="ARBA" id="ARBA00004196"/>
    </source>
</evidence>
<proteinExistence type="predicted"/>
<evidence type="ECO:0000313" key="6">
    <source>
        <dbReference type="EMBL" id="RIY06041.1"/>
    </source>
</evidence>
<keyword evidence="2" id="KW-0201">Cytochrome c-type biogenesis</keyword>
<dbReference type="GO" id="GO:0017004">
    <property type="term" value="P:cytochrome complex assembly"/>
    <property type="evidence" value="ECO:0007669"/>
    <property type="project" value="UniProtKB-KW"/>
</dbReference>
<dbReference type="InterPro" id="IPR000866">
    <property type="entry name" value="AhpC/TSA"/>
</dbReference>
<dbReference type="InterPro" id="IPR050553">
    <property type="entry name" value="Thioredoxin_ResA/DsbE_sf"/>
</dbReference>
<gene>
    <name evidence="6" type="ORF">D0T11_19565</name>
</gene>
<dbReference type="Pfam" id="PF00578">
    <property type="entry name" value="AhpC-TSA"/>
    <property type="match status" value="1"/>
</dbReference>
<dbReference type="PANTHER" id="PTHR42852">
    <property type="entry name" value="THIOL:DISULFIDE INTERCHANGE PROTEIN DSBE"/>
    <property type="match status" value="1"/>
</dbReference>
<dbReference type="EMBL" id="QYCN01000045">
    <property type="protein sequence ID" value="RIY06041.1"/>
    <property type="molecule type" value="Genomic_DNA"/>
</dbReference>
<evidence type="ECO:0000313" key="7">
    <source>
        <dbReference type="Proteomes" id="UP000284250"/>
    </source>
</evidence>
<dbReference type="PANTHER" id="PTHR42852:SF6">
    <property type="entry name" value="THIOL:DISULFIDE INTERCHANGE PROTEIN DSBE"/>
    <property type="match status" value="1"/>
</dbReference>
<accession>A0A418QLL0</accession>
<dbReference type="AlphaFoldDB" id="A0A418QLL0"/>
<dbReference type="Proteomes" id="UP000284250">
    <property type="component" value="Unassembled WGS sequence"/>
</dbReference>
<dbReference type="GO" id="GO:0016491">
    <property type="term" value="F:oxidoreductase activity"/>
    <property type="evidence" value="ECO:0007669"/>
    <property type="project" value="InterPro"/>
</dbReference>
<evidence type="ECO:0000256" key="4">
    <source>
        <dbReference type="ARBA" id="ARBA00023284"/>
    </source>
</evidence>
<comment type="subcellular location">
    <subcellularLocation>
        <location evidence="1">Cell envelope</location>
    </subcellularLocation>
</comment>
<dbReference type="InterPro" id="IPR036249">
    <property type="entry name" value="Thioredoxin-like_sf"/>
</dbReference>
<dbReference type="Gene3D" id="3.40.30.10">
    <property type="entry name" value="Glutaredoxin"/>
    <property type="match status" value="1"/>
</dbReference>
<evidence type="ECO:0000259" key="5">
    <source>
        <dbReference type="PROSITE" id="PS51352"/>
    </source>
</evidence>
<dbReference type="SUPFAM" id="SSF52833">
    <property type="entry name" value="Thioredoxin-like"/>
    <property type="match status" value="1"/>
</dbReference>
<keyword evidence="4" id="KW-0676">Redox-active center</keyword>
<dbReference type="InterPro" id="IPR013766">
    <property type="entry name" value="Thioredoxin_domain"/>
</dbReference>